<evidence type="ECO:0000313" key="3">
    <source>
        <dbReference type="EMBL" id="EIY29611.1"/>
    </source>
</evidence>
<organism evidence="3 4">
    <name type="scientific">Bacteroides cellulosilyticus CL02T12C19</name>
    <dbReference type="NCBI Taxonomy" id="997874"/>
    <lineage>
        <taxon>Bacteria</taxon>
        <taxon>Pseudomonadati</taxon>
        <taxon>Bacteroidota</taxon>
        <taxon>Bacteroidia</taxon>
        <taxon>Bacteroidales</taxon>
        <taxon>Bacteroidaceae</taxon>
        <taxon>Bacteroides</taxon>
    </lineage>
</organism>
<dbReference type="OrthoDB" id="9761531at2"/>
<dbReference type="Proteomes" id="UP000003741">
    <property type="component" value="Unassembled WGS sequence"/>
</dbReference>
<dbReference type="SUPFAM" id="SSF56281">
    <property type="entry name" value="Metallo-hydrolase/oxidoreductase"/>
    <property type="match status" value="1"/>
</dbReference>
<sequence length="172" mass="19416">MRKSILFLFAIVCAAFMAAQEQLPKWEKGYLDIHHINTGRGSCAFLILPDGTNMMIDAGDFDNEAFDAKYAPMFAPQVFPNSSYTAGSSIINYLTNVLGRDKLSIDYFLLTHFHSDHYGSVRSVSGTSENGYRLTGLTEVGDGIPIKTYVDRDYPDYNFPIDLRNNVFKFRK</sequence>
<name>I9QJA6_9BACE</name>
<dbReference type="PANTHER" id="PTHR30619:SF1">
    <property type="entry name" value="RECOMBINATION PROTEIN 2"/>
    <property type="match status" value="1"/>
</dbReference>
<dbReference type="PANTHER" id="PTHR30619">
    <property type="entry name" value="DNA INTERNALIZATION/COMPETENCE PROTEIN COMEC/REC2"/>
    <property type="match status" value="1"/>
</dbReference>
<feature type="domain" description="Metallo-beta-lactamase" evidence="2">
    <location>
        <begin position="42"/>
        <end position="126"/>
    </location>
</feature>
<dbReference type="RefSeq" id="WP_007217594.1">
    <property type="nucleotide sequence ID" value="NZ_JH724087.1"/>
</dbReference>
<feature type="signal peptide" evidence="1">
    <location>
        <begin position="1"/>
        <end position="18"/>
    </location>
</feature>
<proteinExistence type="predicted"/>
<dbReference type="InterPro" id="IPR001279">
    <property type="entry name" value="Metallo-B-lactamas"/>
</dbReference>
<gene>
    <name evidence="3" type="ORF">HMPREF1062_03141</name>
</gene>
<protein>
    <recommendedName>
        <fullName evidence="2">Metallo-beta-lactamase domain-containing protein</fullName>
    </recommendedName>
</protein>
<dbReference type="PATRIC" id="fig|997874.3.peg.3228"/>
<evidence type="ECO:0000313" key="4">
    <source>
        <dbReference type="Proteomes" id="UP000003741"/>
    </source>
</evidence>
<dbReference type="EMBL" id="AGXG01000069">
    <property type="protein sequence ID" value="EIY29611.1"/>
    <property type="molecule type" value="Genomic_DNA"/>
</dbReference>
<dbReference type="Gene3D" id="3.60.15.10">
    <property type="entry name" value="Ribonuclease Z/Hydroxyacylglutathione hydrolase-like"/>
    <property type="match status" value="1"/>
</dbReference>
<evidence type="ECO:0000256" key="1">
    <source>
        <dbReference type="SAM" id="SignalP"/>
    </source>
</evidence>
<dbReference type="InterPro" id="IPR036866">
    <property type="entry name" value="RibonucZ/Hydroxyglut_hydro"/>
</dbReference>
<accession>I9QJA6</accession>
<keyword evidence="4" id="KW-1185">Reference proteome</keyword>
<dbReference type="HOGENOM" id="CLU_1552188_0_0_10"/>
<dbReference type="Pfam" id="PF00753">
    <property type="entry name" value="Lactamase_B"/>
    <property type="match status" value="1"/>
</dbReference>
<comment type="caution">
    <text evidence="3">The sequence shown here is derived from an EMBL/GenBank/DDBJ whole genome shotgun (WGS) entry which is preliminary data.</text>
</comment>
<dbReference type="InterPro" id="IPR052159">
    <property type="entry name" value="Competence_DNA_uptake"/>
</dbReference>
<evidence type="ECO:0000259" key="2">
    <source>
        <dbReference type="Pfam" id="PF00753"/>
    </source>
</evidence>
<reference evidence="3 4" key="1">
    <citation type="submission" date="2012-02" db="EMBL/GenBank/DDBJ databases">
        <title>The Genome Sequence of Bacteroides cellulosilyticus CL02T12C19.</title>
        <authorList>
            <consortium name="The Broad Institute Genome Sequencing Platform"/>
            <person name="Earl A."/>
            <person name="Ward D."/>
            <person name="Feldgarden M."/>
            <person name="Gevers D."/>
            <person name="Zitomersky N.L."/>
            <person name="Coyne M.J."/>
            <person name="Comstock L.E."/>
            <person name="Young S.K."/>
            <person name="Zeng Q."/>
            <person name="Gargeya S."/>
            <person name="Fitzgerald M."/>
            <person name="Haas B."/>
            <person name="Abouelleil A."/>
            <person name="Alvarado L."/>
            <person name="Arachchi H.M."/>
            <person name="Berlin A."/>
            <person name="Chapman S.B."/>
            <person name="Gearin G."/>
            <person name="Goldberg J."/>
            <person name="Griggs A."/>
            <person name="Gujja S."/>
            <person name="Hansen M."/>
            <person name="Heiman D."/>
            <person name="Howarth C."/>
            <person name="Larimer J."/>
            <person name="Lui A."/>
            <person name="MacDonald P.J.P."/>
            <person name="McCowen C."/>
            <person name="Montmayeur A."/>
            <person name="Murphy C."/>
            <person name="Neiman D."/>
            <person name="Pearson M."/>
            <person name="Priest M."/>
            <person name="Roberts A."/>
            <person name="Saif S."/>
            <person name="Shea T."/>
            <person name="Sisk P."/>
            <person name="Stolte C."/>
            <person name="Sykes S."/>
            <person name="Wortman J."/>
            <person name="Nusbaum C."/>
            <person name="Birren B."/>
        </authorList>
    </citation>
    <scope>NUCLEOTIDE SEQUENCE [LARGE SCALE GENOMIC DNA]</scope>
    <source>
        <strain evidence="3 4">CL02T12C19</strain>
    </source>
</reference>
<dbReference type="AlphaFoldDB" id="I9QJA6"/>
<keyword evidence="1" id="KW-0732">Signal</keyword>
<feature type="chain" id="PRO_5003724123" description="Metallo-beta-lactamase domain-containing protein" evidence="1">
    <location>
        <begin position="19"/>
        <end position="172"/>
    </location>
</feature>